<reference evidence="3 4" key="1">
    <citation type="journal article" date="2011" name="Stand. Genomic Sci.">
        <title>Draft genome sequence of Caminibacter mediatlanticus strain TB-2, an epsilonproteobacterium isolated from a deep-sea hydrothermal vent.</title>
        <authorList>
            <person name="Giovannelli D."/>
            <person name="Ferriera S."/>
            <person name="Johnson J."/>
            <person name="Kravitz S."/>
            <person name="Perez-Rodriguez I."/>
            <person name="Ricci J."/>
            <person name="O'Brien C."/>
            <person name="Voordeckers J.W."/>
            <person name="Bini E."/>
            <person name="Vetriani C."/>
        </authorList>
    </citation>
    <scope>NUCLEOTIDE SEQUENCE [LARGE SCALE GENOMIC DNA]</scope>
    <source>
        <strain evidence="3 4">TB-2</strain>
    </source>
</reference>
<dbReference type="EMBL" id="ABCJ01000022">
    <property type="protein sequence ID" value="EDM22858.1"/>
    <property type="molecule type" value="Genomic_DNA"/>
</dbReference>
<feature type="domain" description="Zona occludens toxin N-terminal" evidence="2">
    <location>
        <begin position="1"/>
        <end position="215"/>
    </location>
</feature>
<evidence type="ECO:0000313" key="3">
    <source>
        <dbReference type="EMBL" id="EDM22858.1"/>
    </source>
</evidence>
<comment type="caution">
    <text evidence="3">The sequence shown here is derived from an EMBL/GenBank/DDBJ whole genome shotgun (WGS) entry which is preliminary data.</text>
</comment>
<proteinExistence type="predicted"/>
<accession>A0AAI9AFU4</accession>
<dbReference type="Pfam" id="PF05707">
    <property type="entry name" value="Zot"/>
    <property type="match status" value="1"/>
</dbReference>
<keyword evidence="1" id="KW-0472">Membrane</keyword>
<dbReference type="InterPro" id="IPR008900">
    <property type="entry name" value="Zot_N"/>
</dbReference>
<feature type="transmembrane region" description="Helical" evidence="1">
    <location>
        <begin position="221"/>
        <end position="240"/>
    </location>
</feature>
<dbReference type="RefSeq" id="WP_007475809.1">
    <property type="nucleotide sequence ID" value="NZ_ABCJ01000022.1"/>
</dbReference>
<gene>
    <name evidence="3" type="ORF">CMTB2_04107</name>
</gene>
<dbReference type="AlphaFoldDB" id="A0AAI9AFU4"/>
<evidence type="ECO:0000256" key="1">
    <source>
        <dbReference type="SAM" id="Phobius"/>
    </source>
</evidence>
<evidence type="ECO:0000313" key="4">
    <source>
        <dbReference type="Proteomes" id="UP000003288"/>
    </source>
</evidence>
<organism evidence="3 4">
    <name type="scientific">Caminibacter mediatlanticus TB-2</name>
    <dbReference type="NCBI Taxonomy" id="391592"/>
    <lineage>
        <taxon>Bacteria</taxon>
        <taxon>Pseudomonadati</taxon>
        <taxon>Campylobacterota</taxon>
        <taxon>Epsilonproteobacteria</taxon>
        <taxon>Nautiliales</taxon>
        <taxon>Nautiliaceae</taxon>
        <taxon>Caminibacter</taxon>
    </lineage>
</organism>
<name>A0AAI9AFU4_9BACT</name>
<protein>
    <submittedName>
        <fullName evidence="3">Phage-related membrane protein</fullName>
    </submittedName>
</protein>
<keyword evidence="1" id="KW-1133">Transmembrane helix</keyword>
<sequence>MIYLITGVPGSGKTYFAVNFIYEQINLKEPKYKKIYTNINLNFNKCNKIKKDFVLPLDLDDLISRIEKDYELSELFKQNKLFDEETGEIVRDYDKYVRDKLKLFEPYEYSLIILDECHLYFTDKQDPKLLRFLSYHRHFDIDMFLITQNKSLINRKYLAFVENLYKGVNPSKRFFSKNFVYKVYGGYQEYKNNFVYNYRLKFNPKIASCYNSGSTKIPKSLSYKLIIPLILLIVFVFLIFKGYTNHLKCGHLICTEKKLNFNSEVKINNNNNLKEIKVNDSKNEKSSNKILFDSPKLDEFKFFYKFTCFEYKCISQDGSIIIEKSFIDNLNRYSDTFITSFFTGSTQTYFVATNFDLRKFMGVNYEKDNNSSMSIFN</sequence>
<dbReference type="Proteomes" id="UP000003288">
    <property type="component" value="Unassembled WGS sequence"/>
</dbReference>
<dbReference type="Gene3D" id="3.40.50.300">
    <property type="entry name" value="P-loop containing nucleotide triphosphate hydrolases"/>
    <property type="match status" value="1"/>
</dbReference>
<dbReference type="SUPFAM" id="SSF52540">
    <property type="entry name" value="P-loop containing nucleoside triphosphate hydrolases"/>
    <property type="match status" value="1"/>
</dbReference>
<dbReference type="InterPro" id="IPR027417">
    <property type="entry name" value="P-loop_NTPase"/>
</dbReference>
<keyword evidence="1" id="KW-0812">Transmembrane</keyword>
<evidence type="ECO:0000259" key="2">
    <source>
        <dbReference type="Pfam" id="PF05707"/>
    </source>
</evidence>